<feature type="compositionally biased region" description="Polar residues" evidence="1">
    <location>
        <begin position="67"/>
        <end position="76"/>
    </location>
</feature>
<sequence length="90" mass="10366">MKLAVFSLFFLRPWRLATRIRVLMLLREVRRARTLEKGHSRHASPSPEPKKMDESHYVNLRPHSKTELSNPAQSVYANPRGRSGSVKSKA</sequence>
<accession>A0A1I8C2A7</accession>
<dbReference type="WBParaSite" id="MhA1_Contig904.frz3.gene6">
    <property type="protein sequence ID" value="MhA1_Contig904.frz3.gene6"/>
    <property type="gene ID" value="MhA1_Contig904.frz3.gene6"/>
</dbReference>
<evidence type="ECO:0000256" key="1">
    <source>
        <dbReference type="SAM" id="MobiDB-lite"/>
    </source>
</evidence>
<proteinExistence type="predicted"/>
<feature type="signal peptide" evidence="2">
    <location>
        <begin position="1"/>
        <end position="19"/>
    </location>
</feature>
<name>A0A1I8C2A7_MELHA</name>
<dbReference type="AlphaFoldDB" id="A0A1I8C2A7"/>
<organism evidence="3 4">
    <name type="scientific">Meloidogyne hapla</name>
    <name type="common">Root-knot nematode worm</name>
    <dbReference type="NCBI Taxonomy" id="6305"/>
    <lineage>
        <taxon>Eukaryota</taxon>
        <taxon>Metazoa</taxon>
        <taxon>Ecdysozoa</taxon>
        <taxon>Nematoda</taxon>
        <taxon>Chromadorea</taxon>
        <taxon>Rhabditida</taxon>
        <taxon>Tylenchina</taxon>
        <taxon>Tylenchomorpha</taxon>
        <taxon>Tylenchoidea</taxon>
        <taxon>Meloidogynidae</taxon>
        <taxon>Meloidogyninae</taxon>
        <taxon>Meloidogyne</taxon>
    </lineage>
</organism>
<evidence type="ECO:0000256" key="2">
    <source>
        <dbReference type="SAM" id="SignalP"/>
    </source>
</evidence>
<feature type="region of interest" description="Disordered" evidence="1">
    <location>
        <begin position="33"/>
        <end position="90"/>
    </location>
</feature>
<keyword evidence="3" id="KW-1185">Reference proteome</keyword>
<keyword evidence="2" id="KW-0732">Signal</keyword>
<protein>
    <submittedName>
        <fullName evidence="4">Secreted protein</fullName>
    </submittedName>
</protein>
<feature type="chain" id="PRO_5009316415" evidence="2">
    <location>
        <begin position="20"/>
        <end position="90"/>
    </location>
</feature>
<reference evidence="4" key="1">
    <citation type="submission" date="2016-11" db="UniProtKB">
        <authorList>
            <consortium name="WormBaseParasite"/>
        </authorList>
    </citation>
    <scope>IDENTIFICATION</scope>
</reference>
<evidence type="ECO:0000313" key="4">
    <source>
        <dbReference type="WBParaSite" id="MhA1_Contig904.frz3.gene6"/>
    </source>
</evidence>
<dbReference type="Proteomes" id="UP000095281">
    <property type="component" value="Unplaced"/>
</dbReference>
<evidence type="ECO:0000313" key="3">
    <source>
        <dbReference type="Proteomes" id="UP000095281"/>
    </source>
</evidence>